<feature type="compositionally biased region" description="Polar residues" evidence="1">
    <location>
        <begin position="310"/>
        <end position="321"/>
    </location>
</feature>
<gene>
    <name evidence="2" type="ORF">ZC08_022</name>
</gene>
<protein>
    <recommendedName>
        <fullName evidence="4">Tape measure protein</fullName>
    </recommendedName>
</protein>
<organism evidence="2 3">
    <name type="scientific">Pseudomonas phage ZC08</name>
    <dbReference type="NCBI Taxonomy" id="1622116"/>
    <lineage>
        <taxon>Viruses</taxon>
        <taxon>Duplodnaviria</taxon>
        <taxon>Heunggongvirae</taxon>
        <taxon>Uroviricota</taxon>
        <taxon>Caudoviricetes</taxon>
        <taxon>Schitoviridae</taxon>
        <taxon>Zicotriavirus</taxon>
        <taxon>Zicotriavirus ZC08</taxon>
    </lineage>
</organism>
<proteinExistence type="predicted"/>
<feature type="region of interest" description="Disordered" evidence="1">
    <location>
        <begin position="1"/>
        <end position="109"/>
    </location>
</feature>
<reference evidence="2 3" key="1">
    <citation type="journal article" date="2017" name="BMC Genomics">
        <title>Three novel Pseudomonas phages isolated from composting provide insights into the evolution and diversity of tailed phages.</title>
        <authorList>
            <person name="Amgarten D."/>
            <person name="Martins L.F."/>
            <person name="Lombardi K.C."/>
            <person name="Antunes L.P."/>
            <person name="de Souza A.P.S."/>
            <person name="Nicastro G.G."/>
            <person name="Kitajima E.W."/>
            <person name="Quaggio R.B."/>
            <person name="Upton C."/>
            <person name="Setubal J.C."/>
            <person name="da Silva A.M."/>
        </authorList>
    </citation>
    <scope>NUCLEOTIDE SEQUENCE [LARGE SCALE GENOMIC DNA]</scope>
</reference>
<accession>A0A1L2C9F8</accession>
<feature type="region of interest" description="Disordered" evidence="1">
    <location>
        <begin position="310"/>
        <end position="352"/>
    </location>
</feature>
<feature type="compositionally biased region" description="Acidic residues" evidence="1">
    <location>
        <begin position="29"/>
        <end position="83"/>
    </location>
</feature>
<feature type="compositionally biased region" description="Basic and acidic residues" evidence="1">
    <location>
        <begin position="92"/>
        <end position="109"/>
    </location>
</feature>
<evidence type="ECO:0000256" key="1">
    <source>
        <dbReference type="SAM" id="MobiDB-lite"/>
    </source>
</evidence>
<evidence type="ECO:0000313" key="2">
    <source>
        <dbReference type="EMBL" id="AMD43534.1"/>
    </source>
</evidence>
<dbReference type="Proteomes" id="UP000225746">
    <property type="component" value="Segment"/>
</dbReference>
<name>A0A1L2C9F8_9CAUD</name>
<sequence length="375" mass="43234">MTYESDEEFIKNFEQSLDSLQEELKNQPEEEEEEETAQDSQVDEDLPENDVEPEEEAELDETVEQEEEQDHNQEIEEEKEENEPAPVPQNEGLKEQKPEQKEPVQDSDINYKEFYETVMKPFKANGKTIELRNAQEAIQLMQMGANYTRKMQEISKHRKTIATLQENGITTDEELAFLLDLKNKNPEAIKKFFKDNNIDPFDVDTSTEVNYKPKVKMVSEEVLETRAILEELNSDPEGAKTLRLIADTWDDESTRFMWNNPSAFKIIHEQRVSGVYDQIMNEIDRQTTLGILHPHGSILEKYNIVGNQLFGQPQNDTTKQPIDTRKASRSSAPSSTKRAKAARAPNSGKRTSSVVLEDLMNLDDDKFLEAMKNRL</sequence>
<evidence type="ECO:0000313" key="3">
    <source>
        <dbReference type="Proteomes" id="UP000225746"/>
    </source>
</evidence>
<keyword evidence="3" id="KW-1185">Reference proteome</keyword>
<evidence type="ECO:0008006" key="4">
    <source>
        <dbReference type="Google" id="ProtNLM"/>
    </source>
</evidence>
<dbReference type="EMBL" id="KU356691">
    <property type="protein sequence ID" value="AMD43534.1"/>
    <property type="molecule type" value="Genomic_DNA"/>
</dbReference>